<dbReference type="SUPFAM" id="SSF81383">
    <property type="entry name" value="F-box domain"/>
    <property type="match status" value="1"/>
</dbReference>
<name>A0A8X8X5R1_SALSN</name>
<reference evidence="3" key="2">
    <citation type="submission" date="2020-08" db="EMBL/GenBank/DDBJ databases">
        <title>Plant Genome Project.</title>
        <authorList>
            <person name="Zhang R.-G."/>
        </authorList>
    </citation>
    <scope>NUCLEOTIDE SEQUENCE</scope>
    <source>
        <strain evidence="3">Huo1</strain>
        <tissue evidence="3">Leaf</tissue>
    </source>
</reference>
<dbReference type="InterPro" id="IPR032675">
    <property type="entry name" value="LRR_dom_sf"/>
</dbReference>
<dbReference type="AlphaFoldDB" id="A0A8X8X5R1"/>
<dbReference type="InterPro" id="IPR053772">
    <property type="entry name" value="At1g61320/At1g61330-like"/>
</dbReference>
<keyword evidence="4" id="KW-1185">Reference proteome</keyword>
<dbReference type="Gene3D" id="3.80.10.10">
    <property type="entry name" value="Ribonuclease Inhibitor"/>
    <property type="match status" value="1"/>
</dbReference>
<dbReference type="InterPro" id="IPR001810">
    <property type="entry name" value="F-box_dom"/>
</dbReference>
<protein>
    <recommendedName>
        <fullName evidence="2">F-box domain-containing protein</fullName>
    </recommendedName>
</protein>
<dbReference type="SUPFAM" id="SSF52047">
    <property type="entry name" value="RNI-like"/>
    <property type="match status" value="1"/>
</dbReference>
<evidence type="ECO:0000313" key="3">
    <source>
        <dbReference type="EMBL" id="KAG6405931.1"/>
    </source>
</evidence>
<evidence type="ECO:0000256" key="1">
    <source>
        <dbReference type="SAM" id="Phobius"/>
    </source>
</evidence>
<dbReference type="Pfam" id="PF23622">
    <property type="entry name" value="LRR_At1g61320_AtMIF1"/>
    <property type="match status" value="1"/>
</dbReference>
<sequence>MSPWFYVLNGLLFLTFFLKVFYILSRSKFSQERGHSCIVYEEMDDLASGVDTITILPHTIIENILSRLPLREMVRTSLLSREWKHRWLTCPELVFDVGFDQMFLKGRELNPIIHHVLRHHRGPLLRFTVQVPSLRSCPEIDEWLHLLPNHTLQVLFLRVSIGGEHRLTTHLFTFRHLRNLRLESCTFDPPLGFEGFNKLVTLQLQNVGLMPDRFGDFLASCSAIQTLILFHCTSFNCLEITGPRLKLLEFNGIFSSISFKNCPLLRDVRLAFSLEFNVENGFLSSLAESLSCLPALEELELQANALEGLSRYGAAPDKLAVTLKSLENLHLTNMYFEKIAEIASAISFIRSCPILQKLRITGYTYEAVDSVAGFLRSQVPLKCLAGLKSIKMQLFCGNDSEMEFLKYMLSSAAALEEIAITPHPGGDVKPHCIEHLEHQSWIWDTGKMLTRIQDS</sequence>
<dbReference type="Pfam" id="PF00646">
    <property type="entry name" value="F-box"/>
    <property type="match status" value="1"/>
</dbReference>
<dbReference type="PANTHER" id="PTHR34145:SF28">
    <property type="entry name" value="F-BOX DOMAIN-CONTAINING PROTEIN"/>
    <property type="match status" value="1"/>
</dbReference>
<dbReference type="Gene3D" id="1.20.1280.50">
    <property type="match status" value="1"/>
</dbReference>
<dbReference type="InterPro" id="IPR055357">
    <property type="entry name" value="LRR_At1g61320_AtMIF1"/>
</dbReference>
<dbReference type="EMBL" id="PNBA02000012">
    <property type="protein sequence ID" value="KAG6405931.1"/>
    <property type="molecule type" value="Genomic_DNA"/>
</dbReference>
<organism evidence="3">
    <name type="scientific">Salvia splendens</name>
    <name type="common">Scarlet sage</name>
    <dbReference type="NCBI Taxonomy" id="180675"/>
    <lineage>
        <taxon>Eukaryota</taxon>
        <taxon>Viridiplantae</taxon>
        <taxon>Streptophyta</taxon>
        <taxon>Embryophyta</taxon>
        <taxon>Tracheophyta</taxon>
        <taxon>Spermatophyta</taxon>
        <taxon>Magnoliopsida</taxon>
        <taxon>eudicotyledons</taxon>
        <taxon>Gunneridae</taxon>
        <taxon>Pentapetalae</taxon>
        <taxon>asterids</taxon>
        <taxon>lamiids</taxon>
        <taxon>Lamiales</taxon>
        <taxon>Lamiaceae</taxon>
        <taxon>Nepetoideae</taxon>
        <taxon>Mentheae</taxon>
        <taxon>Salviinae</taxon>
        <taxon>Salvia</taxon>
        <taxon>Salvia subgen. Calosphace</taxon>
        <taxon>core Calosphace</taxon>
    </lineage>
</organism>
<feature type="domain" description="F-box" evidence="2">
    <location>
        <begin position="50"/>
        <end position="106"/>
    </location>
</feature>
<comment type="caution">
    <text evidence="3">The sequence shown here is derived from an EMBL/GenBank/DDBJ whole genome shotgun (WGS) entry which is preliminary data.</text>
</comment>
<reference evidence="3" key="1">
    <citation type="submission" date="2018-01" db="EMBL/GenBank/DDBJ databases">
        <authorList>
            <person name="Mao J.F."/>
        </authorList>
    </citation>
    <scope>NUCLEOTIDE SEQUENCE</scope>
    <source>
        <strain evidence="3">Huo1</strain>
        <tissue evidence="3">Leaf</tissue>
    </source>
</reference>
<keyword evidence="1" id="KW-0472">Membrane</keyword>
<dbReference type="InterPro" id="IPR036047">
    <property type="entry name" value="F-box-like_dom_sf"/>
</dbReference>
<evidence type="ECO:0000259" key="2">
    <source>
        <dbReference type="PROSITE" id="PS50181"/>
    </source>
</evidence>
<keyword evidence="1" id="KW-0812">Transmembrane</keyword>
<dbReference type="PANTHER" id="PTHR34145">
    <property type="entry name" value="OS02G0105600 PROTEIN"/>
    <property type="match status" value="1"/>
</dbReference>
<feature type="transmembrane region" description="Helical" evidence="1">
    <location>
        <begin position="6"/>
        <end position="24"/>
    </location>
</feature>
<dbReference type="Proteomes" id="UP000298416">
    <property type="component" value="Unassembled WGS sequence"/>
</dbReference>
<dbReference type="PROSITE" id="PS50181">
    <property type="entry name" value="FBOX"/>
    <property type="match status" value="1"/>
</dbReference>
<proteinExistence type="predicted"/>
<evidence type="ECO:0000313" key="4">
    <source>
        <dbReference type="Proteomes" id="UP000298416"/>
    </source>
</evidence>
<keyword evidence="1" id="KW-1133">Transmembrane helix</keyword>
<gene>
    <name evidence="3" type="ORF">SASPL_133525</name>
</gene>
<accession>A0A8X8X5R1</accession>